<name>A0ABU1Y5M1_9FLAO</name>
<dbReference type="RefSeq" id="WP_310279568.1">
    <property type="nucleotide sequence ID" value="NZ_JAVDWQ010000003.1"/>
</dbReference>
<sequence>MRVKAFWHNNKKTSEIKAEPLDFSNVNQAVKICTRYSSISIGTEKLVANGEIPLDLYTKMKVNYMGGGFDFPVKYGYSLVGETDDHRWAHVMHPHQNQIIVNNDDCYFFSQEDIDPVVATQFSNLETVINAIWTSKVKQTDIVLVCGTGSVGILLAQTIKEHIGATVFVLESNPVKKEKLKHFGFDLCTNSLEYDITFNVSANEKGLQYCIDHTVEEGKIIELSWYGNSSVLLQLGGNFHYKRLQIISSQVSSIPYEKKEAYNFLTRKQLAEHLLRTIDYKVFISNIISFDELPFYFDQIRKNKPNEDFITIVKY</sequence>
<dbReference type="Gene3D" id="3.40.50.720">
    <property type="entry name" value="NAD(P)-binding Rossmann-like Domain"/>
    <property type="match status" value="1"/>
</dbReference>
<evidence type="ECO:0000313" key="2">
    <source>
        <dbReference type="EMBL" id="MDR7209373.1"/>
    </source>
</evidence>
<dbReference type="PANTHER" id="PTHR43401:SF2">
    <property type="entry name" value="L-THREONINE 3-DEHYDROGENASE"/>
    <property type="match status" value="1"/>
</dbReference>
<dbReference type="InterPro" id="IPR036291">
    <property type="entry name" value="NAD(P)-bd_dom_sf"/>
</dbReference>
<dbReference type="SUPFAM" id="SSF51735">
    <property type="entry name" value="NAD(P)-binding Rossmann-fold domains"/>
    <property type="match status" value="1"/>
</dbReference>
<evidence type="ECO:0000256" key="1">
    <source>
        <dbReference type="ARBA" id="ARBA00023002"/>
    </source>
</evidence>
<keyword evidence="1" id="KW-0560">Oxidoreductase</keyword>
<comment type="caution">
    <text evidence="2">The sequence shown here is derived from an EMBL/GenBank/DDBJ whole genome shotgun (WGS) entry which is preliminary data.</text>
</comment>
<dbReference type="InterPro" id="IPR050129">
    <property type="entry name" value="Zn_alcohol_dh"/>
</dbReference>
<dbReference type="EMBL" id="JAVDWQ010000003">
    <property type="protein sequence ID" value="MDR7209373.1"/>
    <property type="molecule type" value="Genomic_DNA"/>
</dbReference>
<dbReference type="Proteomes" id="UP001269081">
    <property type="component" value="Unassembled WGS sequence"/>
</dbReference>
<reference evidence="2 3" key="1">
    <citation type="submission" date="2023-07" db="EMBL/GenBank/DDBJ databases">
        <title>Sorghum-associated microbial communities from plants grown in Nebraska, USA.</title>
        <authorList>
            <person name="Schachtman D."/>
        </authorList>
    </citation>
    <scope>NUCLEOTIDE SEQUENCE [LARGE SCALE GENOMIC DNA]</scope>
    <source>
        <strain evidence="2 3">4129</strain>
    </source>
</reference>
<accession>A0ABU1Y5M1</accession>
<protein>
    <submittedName>
        <fullName evidence="2">Threonine dehydrogenase-like Zn-dependent dehydrogenase</fullName>
    </submittedName>
</protein>
<gene>
    <name evidence="2" type="ORF">J2W48_001306</name>
</gene>
<dbReference type="PANTHER" id="PTHR43401">
    <property type="entry name" value="L-THREONINE 3-DEHYDROGENASE"/>
    <property type="match status" value="1"/>
</dbReference>
<evidence type="ECO:0000313" key="3">
    <source>
        <dbReference type="Proteomes" id="UP001269081"/>
    </source>
</evidence>
<dbReference type="Gene3D" id="3.90.180.10">
    <property type="entry name" value="Medium-chain alcohol dehydrogenases, catalytic domain"/>
    <property type="match status" value="1"/>
</dbReference>
<keyword evidence="3" id="KW-1185">Reference proteome</keyword>
<organism evidence="2 3">
    <name type="scientific">Flavobacterium piscis</name>
    <dbReference type="NCBI Taxonomy" id="1114874"/>
    <lineage>
        <taxon>Bacteria</taxon>
        <taxon>Pseudomonadati</taxon>
        <taxon>Bacteroidota</taxon>
        <taxon>Flavobacteriia</taxon>
        <taxon>Flavobacteriales</taxon>
        <taxon>Flavobacteriaceae</taxon>
        <taxon>Flavobacterium</taxon>
    </lineage>
</organism>
<proteinExistence type="predicted"/>